<dbReference type="FunCoup" id="A0A0V0R8M7">
    <property type="interactions" value="13"/>
</dbReference>
<sequence>MLANKVKQPQKDEKTLLIEQLKNDQLNSQNIFGLPPIQDENHQKIYKNHTEIIKELGQENNCFFNYFQKKIIDFYQKFKKIILQEIQKQQKEAIIQLENYCNNNFQDQNLNQEFINTAELINKFDVKFFREKFQDFQLNKIDVDQLFDYKQQQNKNVYNNLEIFDSLQNQQQKVEELQQKLEKEFIQINESIDAFKKYQPNILIVMKQQQLKFYKSDNNQKYNQGNFEVDNDARTIKFNICQYNAYIYSDNLQQQNEYHLRFTMDTKKNLKNIYLAFSLTSAELKDQKTLEKDNCVRVFYYNLNSQASDGDFQVKGKKNFFEFFENNQTIMNVVFNIKMKMMEIYDDDKISYQRLNFNKNKNFDQWILGISQGLNSNVSDEVSIQFID</sequence>
<reference evidence="2 3" key="1">
    <citation type="journal article" date="2015" name="Sci. Rep.">
        <title>Genome of the facultative scuticociliatosis pathogen Pseudocohnilembus persalinus provides insight into its virulence through horizontal gene transfer.</title>
        <authorList>
            <person name="Xiong J."/>
            <person name="Wang G."/>
            <person name="Cheng J."/>
            <person name="Tian M."/>
            <person name="Pan X."/>
            <person name="Warren A."/>
            <person name="Jiang C."/>
            <person name="Yuan D."/>
            <person name="Miao W."/>
        </authorList>
    </citation>
    <scope>NUCLEOTIDE SEQUENCE [LARGE SCALE GENOMIC DNA]</scope>
    <source>
        <strain evidence="2">36N120E</strain>
    </source>
</reference>
<dbReference type="Proteomes" id="UP000054937">
    <property type="component" value="Unassembled WGS sequence"/>
</dbReference>
<feature type="coiled-coil region" evidence="1">
    <location>
        <begin position="160"/>
        <end position="194"/>
    </location>
</feature>
<comment type="caution">
    <text evidence="2">The sequence shown here is derived from an EMBL/GenBank/DDBJ whole genome shotgun (WGS) entry which is preliminary data.</text>
</comment>
<dbReference type="InParanoid" id="A0A0V0R8M7"/>
<name>A0A0V0R8M7_PSEPJ</name>
<dbReference type="AlphaFoldDB" id="A0A0V0R8M7"/>
<accession>A0A0V0R8M7</accession>
<evidence type="ECO:0000256" key="1">
    <source>
        <dbReference type="SAM" id="Coils"/>
    </source>
</evidence>
<dbReference type="EMBL" id="LDAU01000018">
    <property type="protein sequence ID" value="KRX10833.1"/>
    <property type="molecule type" value="Genomic_DNA"/>
</dbReference>
<gene>
    <name evidence="2" type="ORF">PPERSA_12184</name>
</gene>
<evidence type="ECO:0000313" key="3">
    <source>
        <dbReference type="Proteomes" id="UP000054937"/>
    </source>
</evidence>
<keyword evidence="1" id="KW-0175">Coiled coil</keyword>
<protein>
    <submittedName>
        <fullName evidence="2">Uncharacterized protein</fullName>
    </submittedName>
</protein>
<proteinExistence type="predicted"/>
<evidence type="ECO:0000313" key="2">
    <source>
        <dbReference type="EMBL" id="KRX10833.1"/>
    </source>
</evidence>
<organism evidence="2 3">
    <name type="scientific">Pseudocohnilembus persalinus</name>
    <name type="common">Ciliate</name>
    <dbReference type="NCBI Taxonomy" id="266149"/>
    <lineage>
        <taxon>Eukaryota</taxon>
        <taxon>Sar</taxon>
        <taxon>Alveolata</taxon>
        <taxon>Ciliophora</taxon>
        <taxon>Intramacronucleata</taxon>
        <taxon>Oligohymenophorea</taxon>
        <taxon>Scuticociliatia</taxon>
        <taxon>Philasterida</taxon>
        <taxon>Pseudocohnilembidae</taxon>
        <taxon>Pseudocohnilembus</taxon>
    </lineage>
</organism>
<keyword evidence="3" id="KW-1185">Reference proteome</keyword>